<feature type="coiled-coil region" evidence="2">
    <location>
        <begin position="70"/>
        <end position="100"/>
    </location>
</feature>
<comment type="similarity">
    <text evidence="1">Belongs to the E2F/DP family.</text>
</comment>
<feature type="coiled-coil region" evidence="2">
    <location>
        <begin position="132"/>
        <end position="159"/>
    </location>
</feature>
<comment type="caution">
    <text evidence="5">The sequence shown here is derived from an EMBL/GenBank/DDBJ whole genome shotgun (WGS) entry which is preliminary data.</text>
</comment>
<keyword evidence="1" id="KW-0804">Transcription</keyword>
<dbReference type="Proteomes" id="UP000683925">
    <property type="component" value="Unassembled WGS sequence"/>
</dbReference>
<dbReference type="Pfam" id="PF02319">
    <property type="entry name" value="WHD_E2F_TDP"/>
    <property type="match status" value="1"/>
</dbReference>
<dbReference type="OrthoDB" id="552115at2759"/>
<gene>
    <name evidence="5" type="ORF">POCTA_138.1.T1310105</name>
</gene>
<keyword evidence="1" id="KW-0539">Nucleus</keyword>
<protein>
    <recommendedName>
        <fullName evidence="4">E2F/DP family winged-helix DNA-binding domain-containing protein</fullName>
    </recommendedName>
</protein>
<dbReference type="AlphaFoldDB" id="A0A8S1XS57"/>
<dbReference type="GO" id="GO:0000981">
    <property type="term" value="F:DNA-binding transcription factor activity, RNA polymerase II-specific"/>
    <property type="evidence" value="ECO:0007669"/>
    <property type="project" value="TreeGrafter"/>
</dbReference>
<dbReference type="GO" id="GO:0005634">
    <property type="term" value="C:nucleus"/>
    <property type="evidence" value="ECO:0007669"/>
    <property type="project" value="UniProtKB-SubCell"/>
</dbReference>
<feature type="compositionally biased region" description="Basic residues" evidence="3">
    <location>
        <begin position="1"/>
        <end position="11"/>
    </location>
</feature>
<feature type="region of interest" description="Disordered" evidence="3">
    <location>
        <begin position="1"/>
        <end position="30"/>
    </location>
</feature>
<dbReference type="GO" id="GO:0000977">
    <property type="term" value="F:RNA polymerase II transcription regulatory region sequence-specific DNA binding"/>
    <property type="evidence" value="ECO:0007669"/>
    <property type="project" value="TreeGrafter"/>
</dbReference>
<comment type="subcellular location">
    <subcellularLocation>
        <location evidence="1">Nucleus</location>
    </subcellularLocation>
</comment>
<dbReference type="EMBL" id="CAJJDP010000131">
    <property type="protein sequence ID" value="CAD8203969.1"/>
    <property type="molecule type" value="Genomic_DNA"/>
</dbReference>
<dbReference type="PANTHER" id="PTHR12548">
    <property type="entry name" value="TRANSCRIPTION FACTOR DP"/>
    <property type="match status" value="1"/>
</dbReference>
<evidence type="ECO:0000256" key="3">
    <source>
        <dbReference type="SAM" id="MobiDB-lite"/>
    </source>
</evidence>
<feature type="domain" description="E2F/DP family winged-helix DNA-binding" evidence="4">
    <location>
        <begin position="45"/>
        <end position="128"/>
    </location>
</feature>
<keyword evidence="1" id="KW-0805">Transcription regulation</keyword>
<organism evidence="5 6">
    <name type="scientific">Paramecium octaurelia</name>
    <dbReference type="NCBI Taxonomy" id="43137"/>
    <lineage>
        <taxon>Eukaryota</taxon>
        <taxon>Sar</taxon>
        <taxon>Alveolata</taxon>
        <taxon>Ciliophora</taxon>
        <taxon>Intramacronucleata</taxon>
        <taxon>Oligohymenophorea</taxon>
        <taxon>Peniculida</taxon>
        <taxon>Parameciidae</taxon>
        <taxon>Paramecium</taxon>
    </lineage>
</organism>
<dbReference type="InterPro" id="IPR015648">
    <property type="entry name" value="Transcrpt_fac_DP"/>
</dbReference>
<dbReference type="GO" id="GO:0051726">
    <property type="term" value="P:regulation of cell cycle"/>
    <property type="evidence" value="ECO:0007669"/>
    <property type="project" value="InterPro"/>
</dbReference>
<keyword evidence="1" id="KW-0238">DNA-binding</keyword>
<keyword evidence="2" id="KW-0175">Coiled coil</keyword>
<evidence type="ECO:0000256" key="1">
    <source>
        <dbReference type="RuleBase" id="RU003796"/>
    </source>
</evidence>
<dbReference type="SMART" id="SM01372">
    <property type="entry name" value="E2F_TDP"/>
    <property type="match status" value="1"/>
</dbReference>
<dbReference type="InterPro" id="IPR003316">
    <property type="entry name" value="E2F_WHTH_DNA-bd_dom"/>
</dbReference>
<evidence type="ECO:0000256" key="2">
    <source>
        <dbReference type="SAM" id="Coils"/>
    </source>
</evidence>
<name>A0A8S1XS57_PAROT</name>
<dbReference type="OMA" id="CVGEDMQ"/>
<evidence type="ECO:0000313" key="6">
    <source>
        <dbReference type="Proteomes" id="UP000683925"/>
    </source>
</evidence>
<accession>A0A8S1XS57</accession>
<reference evidence="5" key="1">
    <citation type="submission" date="2021-01" db="EMBL/GenBank/DDBJ databases">
        <authorList>
            <consortium name="Genoscope - CEA"/>
            <person name="William W."/>
        </authorList>
    </citation>
    <scope>NUCLEOTIDE SEQUENCE</scope>
</reference>
<keyword evidence="6" id="KW-1185">Reference proteome</keyword>
<evidence type="ECO:0000313" key="5">
    <source>
        <dbReference type="EMBL" id="CAD8203969.1"/>
    </source>
</evidence>
<dbReference type="PANTHER" id="PTHR12548:SF9">
    <property type="entry name" value="TRANSCRIPTION FACTOR DP"/>
    <property type="match status" value="1"/>
</dbReference>
<dbReference type="FunFam" id="1.10.10.10:FF:000360">
    <property type="entry name" value="Transcription factor Dp-1, a"/>
    <property type="match status" value="1"/>
</dbReference>
<evidence type="ECO:0000259" key="4">
    <source>
        <dbReference type="SMART" id="SM01372"/>
    </source>
</evidence>
<proteinExistence type="inferred from homology"/>
<sequence length="233" mass="27551">MIMKRSQRRLSKCVGEDMQSDSSKQESDSEFIITETSESEKLKSKSIWSLKGLSFQIKTLVKDLKSTNYKILANILIEKLQNELQKMQSTERRKEIQNLKRRVYDAINVMVAMGVLEKDKKKQISFHEQKDKEEVNKQKEQVRTNLEILKEKRKKLTKATLTYMMYKKLIQRNQSMKMEPESKLETPVFAFSVQLFDNDLCMQQKNGKKIIIKSKQPIYIYSELEVLQKLQLK</sequence>
<dbReference type="GO" id="GO:0005667">
    <property type="term" value="C:transcription regulator complex"/>
    <property type="evidence" value="ECO:0007669"/>
    <property type="project" value="InterPro"/>
</dbReference>